<evidence type="ECO:0000259" key="3">
    <source>
        <dbReference type="SMART" id="SM00331"/>
    </source>
</evidence>
<proteinExistence type="predicted"/>
<name>E3J1W0_PSEI1</name>
<dbReference type="PANTHER" id="PTHR43156">
    <property type="entry name" value="STAGE II SPORULATION PROTEIN E-RELATED"/>
    <property type="match status" value="1"/>
</dbReference>
<dbReference type="PANTHER" id="PTHR43156:SF2">
    <property type="entry name" value="STAGE II SPORULATION PROTEIN E"/>
    <property type="match status" value="1"/>
</dbReference>
<feature type="compositionally biased region" description="Low complexity" evidence="2">
    <location>
        <begin position="185"/>
        <end position="200"/>
    </location>
</feature>
<feature type="region of interest" description="Disordered" evidence="2">
    <location>
        <begin position="433"/>
        <end position="460"/>
    </location>
</feature>
<feature type="compositionally biased region" description="Low complexity" evidence="2">
    <location>
        <begin position="433"/>
        <end position="455"/>
    </location>
</feature>
<dbReference type="RefSeq" id="WP_013426036.1">
    <property type="nucleotide sequence ID" value="NC_014666.1"/>
</dbReference>
<keyword evidence="5" id="KW-1185">Reference proteome</keyword>
<dbReference type="EMBL" id="CP002299">
    <property type="protein sequence ID" value="ADP82918.1"/>
    <property type="molecule type" value="Genomic_DNA"/>
</dbReference>
<feature type="region of interest" description="Disordered" evidence="2">
    <location>
        <begin position="480"/>
        <end position="509"/>
    </location>
</feature>
<evidence type="ECO:0000256" key="1">
    <source>
        <dbReference type="ARBA" id="ARBA00022801"/>
    </source>
</evidence>
<evidence type="ECO:0000313" key="4">
    <source>
        <dbReference type="EMBL" id="ADP82918.1"/>
    </source>
</evidence>
<sequence>MGRAATKVRRDRSNDADLPTATSPGLTTKPDARSDKAKKTRGGKGAGPKAPKAELKKSGAGKSDKKSREPSIEAVAGTPAGATNSVVDAIIAAALGEAVAESLTASLAESINESFTEMMAGGLAGALEEALVEAVSTAVARDLPDAFASVAVASLTGQPAVDLDAPGSGAGSTAPAVTPPGEPGGRPAAGSASSTRTAPGPARASDGHAVEVAAARSLWEALPPRRLPVLPSLDLAARRLAASDPDRVGGDWYDAIALDADAVVLGVGDVAGHGPGMAAQMAELCHAARAYALLDLPPAQITGRLTEVLRAGGHRSLASTCTARLDIPTGRLTWCNAGHPPPVLITAQGDVSFLGDVHGPLLGAAPGAGPGTSLAGGPGVEGGTEYAQSTVTLPSGATVLFYAAGLVDQPDAPIAHRLDALATAASKAFGTAASTSATGSSATDTSATSTSASGGVQPGVDVRPLAAACDALLTELSTARAASSGQSDAARQPRPRRDSDSVLLAARLR</sequence>
<feature type="compositionally biased region" description="Basic residues" evidence="2">
    <location>
        <begin position="1"/>
        <end position="10"/>
    </location>
</feature>
<evidence type="ECO:0000313" key="5">
    <source>
        <dbReference type="Proteomes" id="UP000002484"/>
    </source>
</evidence>
<organism evidence="4 5">
    <name type="scientific">Pseudofrankia inefficax (strain DSM 45817 / CECT 9037 / DDB 130130 / EuI1c)</name>
    <name type="common">Frankia inefficax</name>
    <dbReference type="NCBI Taxonomy" id="298654"/>
    <lineage>
        <taxon>Bacteria</taxon>
        <taxon>Bacillati</taxon>
        <taxon>Actinomycetota</taxon>
        <taxon>Actinomycetes</taxon>
        <taxon>Frankiales</taxon>
        <taxon>Frankiaceae</taxon>
        <taxon>Pseudofrankia</taxon>
    </lineage>
</organism>
<dbReference type="STRING" id="298654.FraEuI1c_4928"/>
<dbReference type="InParanoid" id="E3J1W0"/>
<feature type="region of interest" description="Disordered" evidence="2">
    <location>
        <begin position="164"/>
        <end position="207"/>
    </location>
</feature>
<accession>E3J1W0</accession>
<dbReference type="InterPro" id="IPR036457">
    <property type="entry name" value="PPM-type-like_dom_sf"/>
</dbReference>
<feature type="compositionally biased region" description="Polar residues" evidence="2">
    <location>
        <begin position="480"/>
        <end position="489"/>
    </location>
</feature>
<dbReference type="InterPro" id="IPR052016">
    <property type="entry name" value="Bact_Sigma-Reg"/>
</dbReference>
<reference evidence="4 5" key="1">
    <citation type="submission" date="2010-10" db="EMBL/GenBank/DDBJ databases">
        <title>Complete sequence of Frankia sp. EuI1c.</title>
        <authorList>
            <consortium name="US DOE Joint Genome Institute"/>
            <person name="Lucas S."/>
            <person name="Copeland A."/>
            <person name="Lapidus A."/>
            <person name="Cheng J.-F."/>
            <person name="Bruce D."/>
            <person name="Goodwin L."/>
            <person name="Pitluck S."/>
            <person name="Chertkov O."/>
            <person name="Detter J.C."/>
            <person name="Han C."/>
            <person name="Tapia R."/>
            <person name="Land M."/>
            <person name="Hauser L."/>
            <person name="Jeffries C."/>
            <person name="Kyrpides N."/>
            <person name="Ivanova N."/>
            <person name="Mikhailova N."/>
            <person name="Beauchemin N."/>
            <person name="Sen A."/>
            <person name="Sur S.A."/>
            <person name="Gtari M."/>
            <person name="Wall L."/>
            <person name="Tisa L."/>
            <person name="Woyke T."/>
        </authorList>
    </citation>
    <scope>NUCLEOTIDE SEQUENCE [LARGE SCALE GENOMIC DNA]</scope>
    <source>
        <strain evidence="5">DSM 45817 / CECT 9037 / EuI1c</strain>
    </source>
</reference>
<dbReference type="Pfam" id="PF07228">
    <property type="entry name" value="SpoIIE"/>
    <property type="match status" value="1"/>
</dbReference>
<protein>
    <submittedName>
        <fullName evidence="4">Protein serine/threonine phosphatase</fullName>
    </submittedName>
</protein>
<dbReference type="AlphaFoldDB" id="E3J1W0"/>
<dbReference type="Proteomes" id="UP000002484">
    <property type="component" value="Chromosome"/>
</dbReference>
<dbReference type="HOGENOM" id="CLU_535014_0_0_11"/>
<dbReference type="GO" id="GO:0016791">
    <property type="term" value="F:phosphatase activity"/>
    <property type="evidence" value="ECO:0007669"/>
    <property type="project" value="TreeGrafter"/>
</dbReference>
<feature type="compositionally biased region" description="Low complexity" evidence="2">
    <location>
        <begin position="165"/>
        <end position="176"/>
    </location>
</feature>
<evidence type="ECO:0000256" key="2">
    <source>
        <dbReference type="SAM" id="MobiDB-lite"/>
    </source>
</evidence>
<dbReference type="SMART" id="SM00331">
    <property type="entry name" value="PP2C_SIG"/>
    <property type="match status" value="1"/>
</dbReference>
<dbReference type="KEGG" id="fri:FraEuI1c_4928"/>
<keyword evidence="1" id="KW-0378">Hydrolase</keyword>
<dbReference type="eggNOG" id="COG2208">
    <property type="taxonomic scope" value="Bacteria"/>
</dbReference>
<dbReference type="OrthoDB" id="3211378at2"/>
<dbReference type="Gene3D" id="3.60.40.10">
    <property type="entry name" value="PPM-type phosphatase domain"/>
    <property type="match status" value="1"/>
</dbReference>
<feature type="compositionally biased region" description="Basic and acidic residues" evidence="2">
    <location>
        <begin position="51"/>
        <end position="71"/>
    </location>
</feature>
<feature type="domain" description="PPM-type phosphatase" evidence="3">
    <location>
        <begin position="230"/>
        <end position="507"/>
    </location>
</feature>
<feature type="region of interest" description="Disordered" evidence="2">
    <location>
        <begin position="1"/>
        <end position="79"/>
    </location>
</feature>
<gene>
    <name evidence="4" type="ordered locus">FraEuI1c_4928</name>
</gene>
<dbReference type="InterPro" id="IPR001932">
    <property type="entry name" value="PPM-type_phosphatase-like_dom"/>
</dbReference>